<dbReference type="Pfam" id="PF00512">
    <property type="entry name" value="HisKA"/>
    <property type="match status" value="1"/>
</dbReference>
<evidence type="ECO:0000256" key="7">
    <source>
        <dbReference type="ARBA" id="ARBA00022741"/>
    </source>
</evidence>
<dbReference type="PANTHER" id="PTHR45339">
    <property type="entry name" value="HYBRID SIGNAL TRANSDUCTION HISTIDINE KINASE J"/>
    <property type="match status" value="1"/>
</dbReference>
<dbReference type="EMBL" id="JPRD01000025">
    <property type="protein sequence ID" value="KIF52104.1"/>
    <property type="molecule type" value="Genomic_DNA"/>
</dbReference>
<dbReference type="SMART" id="SM00388">
    <property type="entry name" value="HisKA"/>
    <property type="match status" value="1"/>
</dbReference>
<keyword evidence="6" id="KW-0812">Transmembrane</keyword>
<dbReference type="Gene3D" id="3.30.565.10">
    <property type="entry name" value="Histidine kinase-like ATPase, C-terminal domain"/>
    <property type="match status" value="1"/>
</dbReference>
<dbReference type="RefSeq" id="WP_020197422.1">
    <property type="nucleotide sequence ID" value="NZ_BAOH01000119.1"/>
</dbReference>
<evidence type="ECO:0000256" key="12">
    <source>
        <dbReference type="ARBA" id="ARBA00023012"/>
    </source>
</evidence>
<dbReference type="PRINTS" id="PR00344">
    <property type="entry name" value="BCTRLSENSOR"/>
</dbReference>
<dbReference type="AlphaFoldDB" id="A0A0C1Z7E6"/>
<evidence type="ECO:0000313" key="19">
    <source>
        <dbReference type="Proteomes" id="UP000031586"/>
    </source>
</evidence>
<dbReference type="Pfam" id="PF00072">
    <property type="entry name" value="Response_reg"/>
    <property type="match status" value="1"/>
</dbReference>
<evidence type="ECO:0000256" key="3">
    <source>
        <dbReference type="ARBA" id="ARBA00012438"/>
    </source>
</evidence>
<dbReference type="InterPro" id="IPR036890">
    <property type="entry name" value="HATPase_C_sf"/>
</dbReference>
<evidence type="ECO:0000256" key="6">
    <source>
        <dbReference type="ARBA" id="ARBA00022692"/>
    </source>
</evidence>
<dbReference type="SMART" id="SM00387">
    <property type="entry name" value="HATPase_c"/>
    <property type="match status" value="1"/>
</dbReference>
<keyword evidence="7" id="KW-0547">Nucleotide-binding</keyword>
<accession>A0A0C1Z7E6</accession>
<comment type="subcellular location">
    <subcellularLocation>
        <location evidence="2">Membrane</location>
    </subcellularLocation>
</comment>
<dbReference type="EC" id="2.7.13.3" evidence="3"/>
<keyword evidence="13" id="KW-0472">Membrane</keyword>
<proteinExistence type="predicted"/>
<protein>
    <recommendedName>
        <fullName evidence="3">histidine kinase</fullName>
        <ecNumber evidence="3">2.7.13.3</ecNumber>
    </recommendedName>
</protein>
<sequence>MKDKYLEIYQQEALQEALVELKEARQREKLLADENKAILSAISAMSEARNRHEIFSGLNNVLKKYIDFDDFIVITRDSNRQSFKTLLSTNSVFDRVSWLQGNATERALNGECILLFEPMRLKEFESLNSFIKSQVSSMLLTGIRSEVTQTIIILVGAQKGHFSIENKETLRRFRPLIERAVIDIETKEKLQRIVEVRTSQLAKAREEAERANQSKSEFLAMMSHEIRTPLNSVLGMLDILRQSTLTEDQSEVLNQMERSADLLLAIISDILDLSKIESGSFHLNEQWTDLSDAVTLIISQQKQVATAKNLCFEFDCNLDKNKQYWIDSTRLSQILFNLIGNASKFTDFGGIDISVIEKDSELMISVADTGIGIPKAKIGHLFTAFHQGDSSITRRFGGTGLGLAITKHLVEMMRGTISVKSEENVGSHFKIRIPVLTRNNQERPVKIEQNHPSKAMNLLVVEDTESNQLVIKLILNKLGHNVFIASNGAEALTFLEEQRQSIDIILMDVSMPVMDGITATRLIRQKGISTPIIALTAHALESDKITCMKAGMDGFVSKPVRRQDIYQAIQSLVELA</sequence>
<evidence type="ECO:0000313" key="18">
    <source>
        <dbReference type="EMBL" id="KIF52104.1"/>
    </source>
</evidence>
<dbReference type="FunFam" id="1.10.287.130:FF:000004">
    <property type="entry name" value="Ethylene receptor 1"/>
    <property type="match status" value="1"/>
</dbReference>
<dbReference type="InterPro" id="IPR036097">
    <property type="entry name" value="HisK_dim/P_sf"/>
</dbReference>
<dbReference type="GO" id="GO:0016020">
    <property type="term" value="C:membrane"/>
    <property type="evidence" value="ECO:0007669"/>
    <property type="project" value="UniProtKB-SubCell"/>
</dbReference>
<keyword evidence="12" id="KW-0902">Two-component regulatory system</keyword>
<feature type="coiled-coil region" evidence="15">
    <location>
        <begin position="187"/>
        <end position="221"/>
    </location>
</feature>
<dbReference type="InterPro" id="IPR003661">
    <property type="entry name" value="HisK_dim/P_dom"/>
</dbReference>
<dbReference type="InterPro" id="IPR011006">
    <property type="entry name" value="CheY-like_superfamily"/>
</dbReference>
<dbReference type="InterPro" id="IPR001789">
    <property type="entry name" value="Sig_transdc_resp-reg_receiver"/>
</dbReference>
<keyword evidence="8 18" id="KW-0418">Kinase</keyword>
<comment type="catalytic activity">
    <reaction evidence="1">
        <text>ATP + protein L-histidine = ADP + protein N-phospho-L-histidine.</text>
        <dbReference type="EC" id="2.7.13.3"/>
    </reaction>
</comment>
<keyword evidence="5" id="KW-0808">Transferase</keyword>
<evidence type="ECO:0000256" key="11">
    <source>
        <dbReference type="ARBA" id="ARBA00022989"/>
    </source>
</evidence>
<evidence type="ECO:0000259" key="16">
    <source>
        <dbReference type="PROSITE" id="PS50109"/>
    </source>
</evidence>
<evidence type="ECO:0000259" key="17">
    <source>
        <dbReference type="PROSITE" id="PS50110"/>
    </source>
</evidence>
<evidence type="ECO:0000256" key="2">
    <source>
        <dbReference type="ARBA" id="ARBA00004370"/>
    </source>
</evidence>
<feature type="modified residue" description="4-aspartylphosphate" evidence="14">
    <location>
        <position position="508"/>
    </location>
</feature>
<dbReference type="InterPro" id="IPR003594">
    <property type="entry name" value="HATPase_dom"/>
</dbReference>
<dbReference type="CDD" id="cd00082">
    <property type="entry name" value="HisKA"/>
    <property type="match status" value="1"/>
</dbReference>
<dbReference type="FunFam" id="3.30.565.10:FF:000010">
    <property type="entry name" value="Sensor histidine kinase RcsC"/>
    <property type="match status" value="1"/>
</dbReference>
<dbReference type="PROSITE" id="PS50110">
    <property type="entry name" value="RESPONSE_REGULATORY"/>
    <property type="match status" value="1"/>
</dbReference>
<organism evidence="18 19">
    <name type="scientific">Vibrio owensii CAIM 1854 = LMG 25443</name>
    <dbReference type="NCBI Taxonomy" id="1229493"/>
    <lineage>
        <taxon>Bacteria</taxon>
        <taxon>Pseudomonadati</taxon>
        <taxon>Pseudomonadota</taxon>
        <taxon>Gammaproteobacteria</taxon>
        <taxon>Vibrionales</taxon>
        <taxon>Vibrionaceae</taxon>
        <taxon>Vibrio</taxon>
    </lineage>
</organism>
<evidence type="ECO:0000256" key="14">
    <source>
        <dbReference type="PROSITE-ProRule" id="PRU00169"/>
    </source>
</evidence>
<dbReference type="PROSITE" id="PS50109">
    <property type="entry name" value="HIS_KIN"/>
    <property type="match status" value="1"/>
</dbReference>
<keyword evidence="11" id="KW-1133">Transmembrane helix</keyword>
<keyword evidence="9" id="KW-0378">Hydrolase</keyword>
<feature type="domain" description="Response regulatory" evidence="17">
    <location>
        <begin position="457"/>
        <end position="573"/>
    </location>
</feature>
<evidence type="ECO:0000256" key="10">
    <source>
        <dbReference type="ARBA" id="ARBA00022840"/>
    </source>
</evidence>
<dbReference type="GO" id="GO:0016787">
    <property type="term" value="F:hydrolase activity"/>
    <property type="evidence" value="ECO:0007669"/>
    <property type="project" value="UniProtKB-KW"/>
</dbReference>
<evidence type="ECO:0000256" key="15">
    <source>
        <dbReference type="SAM" id="Coils"/>
    </source>
</evidence>
<dbReference type="GO" id="GO:0000155">
    <property type="term" value="F:phosphorelay sensor kinase activity"/>
    <property type="evidence" value="ECO:0007669"/>
    <property type="project" value="InterPro"/>
</dbReference>
<dbReference type="Gene3D" id="1.10.287.130">
    <property type="match status" value="1"/>
</dbReference>
<dbReference type="SMART" id="SM00448">
    <property type="entry name" value="REC"/>
    <property type="match status" value="1"/>
</dbReference>
<dbReference type="InterPro" id="IPR004358">
    <property type="entry name" value="Sig_transdc_His_kin-like_C"/>
</dbReference>
<dbReference type="PANTHER" id="PTHR45339:SF1">
    <property type="entry name" value="HYBRID SIGNAL TRANSDUCTION HISTIDINE KINASE J"/>
    <property type="match status" value="1"/>
</dbReference>
<feature type="domain" description="Histidine kinase" evidence="16">
    <location>
        <begin position="221"/>
        <end position="437"/>
    </location>
</feature>
<dbReference type="SUPFAM" id="SSF55874">
    <property type="entry name" value="ATPase domain of HSP90 chaperone/DNA topoisomerase II/histidine kinase"/>
    <property type="match status" value="1"/>
</dbReference>
<evidence type="ECO:0000256" key="13">
    <source>
        <dbReference type="ARBA" id="ARBA00023136"/>
    </source>
</evidence>
<dbReference type="InterPro" id="IPR005467">
    <property type="entry name" value="His_kinase_dom"/>
</dbReference>
<evidence type="ECO:0000256" key="1">
    <source>
        <dbReference type="ARBA" id="ARBA00000085"/>
    </source>
</evidence>
<dbReference type="Gene3D" id="3.40.50.2300">
    <property type="match status" value="1"/>
</dbReference>
<reference evidence="18 19" key="1">
    <citation type="submission" date="2014-07" db="EMBL/GenBank/DDBJ databases">
        <title>Unique and conserved regions in Vibrio harveyi and related species in comparison with the shrimp pathogen Vibrio harveyi CAIM 1792.</title>
        <authorList>
            <person name="Espinoza-Valles I."/>
            <person name="Vora G."/>
            <person name="Leekitcharoenphon P."/>
            <person name="Ussery D."/>
            <person name="Hoj L."/>
            <person name="Gomez-Gil B."/>
        </authorList>
    </citation>
    <scope>NUCLEOTIDE SEQUENCE [LARGE SCALE GENOMIC DNA]</scope>
    <source>
        <strain evidence="19">CAIM 1854 / LMG 25443</strain>
    </source>
</reference>
<evidence type="ECO:0000256" key="8">
    <source>
        <dbReference type="ARBA" id="ARBA00022777"/>
    </source>
</evidence>
<dbReference type="PATRIC" id="fig|1229493.5.peg.2378"/>
<dbReference type="GO" id="GO:0005524">
    <property type="term" value="F:ATP binding"/>
    <property type="evidence" value="ECO:0007669"/>
    <property type="project" value="UniProtKB-KW"/>
</dbReference>
<evidence type="ECO:0000256" key="9">
    <source>
        <dbReference type="ARBA" id="ARBA00022801"/>
    </source>
</evidence>
<dbReference type="CDD" id="cd16922">
    <property type="entry name" value="HATPase_EvgS-ArcB-TorS-like"/>
    <property type="match status" value="1"/>
</dbReference>
<comment type="caution">
    <text evidence="18">The sequence shown here is derived from an EMBL/GenBank/DDBJ whole genome shotgun (WGS) entry which is preliminary data.</text>
</comment>
<name>A0A0C1Z7E6_9VIBR</name>
<dbReference type="SUPFAM" id="SSF47384">
    <property type="entry name" value="Homodimeric domain of signal transducing histidine kinase"/>
    <property type="match status" value="1"/>
</dbReference>
<keyword evidence="15" id="KW-0175">Coiled coil</keyword>
<evidence type="ECO:0000256" key="4">
    <source>
        <dbReference type="ARBA" id="ARBA00022553"/>
    </source>
</evidence>
<evidence type="ECO:0000256" key="5">
    <source>
        <dbReference type="ARBA" id="ARBA00022679"/>
    </source>
</evidence>
<dbReference type="CDD" id="cd17546">
    <property type="entry name" value="REC_hyHK_CKI1_RcsC-like"/>
    <property type="match status" value="1"/>
</dbReference>
<gene>
    <name evidence="18" type="ORF">H735_16145</name>
</gene>
<dbReference type="SUPFAM" id="SSF52172">
    <property type="entry name" value="CheY-like"/>
    <property type="match status" value="1"/>
</dbReference>
<keyword evidence="10" id="KW-0067">ATP-binding</keyword>
<dbReference type="Pfam" id="PF02518">
    <property type="entry name" value="HATPase_c"/>
    <property type="match status" value="1"/>
</dbReference>
<keyword evidence="4 14" id="KW-0597">Phosphoprotein</keyword>
<dbReference type="Proteomes" id="UP000031586">
    <property type="component" value="Unassembled WGS sequence"/>
</dbReference>